<dbReference type="Pfam" id="PF01966">
    <property type="entry name" value="HD"/>
    <property type="match status" value="1"/>
</dbReference>
<dbReference type="RefSeq" id="WP_099862608.1">
    <property type="nucleotide sequence ID" value="NZ_PEOG01000043.1"/>
</dbReference>
<evidence type="ECO:0000259" key="1">
    <source>
        <dbReference type="Pfam" id="PF01966"/>
    </source>
</evidence>
<dbReference type="Gene3D" id="1.10.3210.10">
    <property type="entry name" value="Hypothetical protein af1432"/>
    <property type="match status" value="1"/>
</dbReference>
<name>A0A2G9C709_9BURK</name>
<protein>
    <submittedName>
        <fullName evidence="2">Phosphohydrolase</fullName>
    </submittedName>
</protein>
<accession>A0A2G9C709</accession>
<sequence>MDLIAKVEAVFHRRGHLQYGDERREPVTALEHALQCAQLAEWAHAEHSLVAAALLHDIGQLMDGGSTAPLRDDKHELTALPLLRAGGLGPDVLEPIRLHVDAKRYLVSTDPAYGPGLSEASRHSLALQGGPMNAEERLRFMTQRHASAALQLRRWDDLAKRPGMRTPPLGYYLALLEELLRDSHAPERLRIA</sequence>
<organism evidence="2 3">
    <name type="scientific">Roseateles chitinivorans</name>
    <dbReference type="NCBI Taxonomy" id="2917965"/>
    <lineage>
        <taxon>Bacteria</taxon>
        <taxon>Pseudomonadati</taxon>
        <taxon>Pseudomonadota</taxon>
        <taxon>Betaproteobacteria</taxon>
        <taxon>Burkholderiales</taxon>
        <taxon>Sphaerotilaceae</taxon>
        <taxon>Roseateles</taxon>
    </lineage>
</organism>
<proteinExistence type="predicted"/>
<evidence type="ECO:0000313" key="2">
    <source>
        <dbReference type="EMBL" id="PIM52221.1"/>
    </source>
</evidence>
<dbReference type="InterPro" id="IPR052567">
    <property type="entry name" value="OP_Dioxygenase"/>
</dbReference>
<dbReference type="PANTHER" id="PTHR40202:SF1">
    <property type="entry name" value="HD DOMAIN-CONTAINING PROTEIN"/>
    <property type="match status" value="1"/>
</dbReference>
<comment type="caution">
    <text evidence="2">The sequence shown here is derived from an EMBL/GenBank/DDBJ whole genome shotgun (WGS) entry which is preliminary data.</text>
</comment>
<dbReference type="SUPFAM" id="SSF109604">
    <property type="entry name" value="HD-domain/PDEase-like"/>
    <property type="match status" value="1"/>
</dbReference>
<evidence type="ECO:0000313" key="3">
    <source>
        <dbReference type="Proteomes" id="UP000231501"/>
    </source>
</evidence>
<dbReference type="InterPro" id="IPR006674">
    <property type="entry name" value="HD_domain"/>
</dbReference>
<gene>
    <name evidence="2" type="ORF">CS062_16005</name>
</gene>
<dbReference type="GO" id="GO:0016787">
    <property type="term" value="F:hydrolase activity"/>
    <property type="evidence" value="ECO:0007669"/>
    <property type="project" value="UniProtKB-KW"/>
</dbReference>
<dbReference type="AlphaFoldDB" id="A0A2G9C709"/>
<reference evidence="2 3" key="1">
    <citation type="submission" date="2017-11" db="EMBL/GenBank/DDBJ databases">
        <title>Draft genome sequence of Mitsuaria sp. HWN-4.</title>
        <authorList>
            <person name="Gundlapally S.R."/>
        </authorList>
    </citation>
    <scope>NUCLEOTIDE SEQUENCE [LARGE SCALE GENOMIC DNA]</scope>
    <source>
        <strain evidence="2 3">HWN-4</strain>
    </source>
</reference>
<dbReference type="EMBL" id="PEOG01000043">
    <property type="protein sequence ID" value="PIM52221.1"/>
    <property type="molecule type" value="Genomic_DNA"/>
</dbReference>
<keyword evidence="2" id="KW-0378">Hydrolase</keyword>
<dbReference type="Proteomes" id="UP000231501">
    <property type="component" value="Unassembled WGS sequence"/>
</dbReference>
<feature type="domain" description="HD" evidence="1">
    <location>
        <begin position="30"/>
        <end position="102"/>
    </location>
</feature>
<dbReference type="OrthoDB" id="823268at2"/>
<keyword evidence="3" id="KW-1185">Reference proteome</keyword>
<dbReference type="PANTHER" id="PTHR40202">
    <property type="match status" value="1"/>
</dbReference>